<dbReference type="InterPro" id="IPR016024">
    <property type="entry name" value="ARM-type_fold"/>
</dbReference>
<dbReference type="SUPFAM" id="SSF48371">
    <property type="entry name" value="ARM repeat"/>
    <property type="match status" value="2"/>
</dbReference>
<reference evidence="3 4" key="1">
    <citation type="submission" date="2020-12" db="EMBL/GenBank/DDBJ databases">
        <title>Metabolic potential, ecology and presence of endohyphal bacteria is reflected in genomic diversity of Mucoromycotina.</title>
        <authorList>
            <person name="Muszewska A."/>
            <person name="Okrasinska A."/>
            <person name="Steczkiewicz K."/>
            <person name="Drgas O."/>
            <person name="Orlowska M."/>
            <person name="Perlinska-Lenart U."/>
            <person name="Aleksandrzak-Piekarczyk T."/>
            <person name="Szatraj K."/>
            <person name="Zielenkiewicz U."/>
            <person name="Pilsyk S."/>
            <person name="Malc E."/>
            <person name="Mieczkowski P."/>
            <person name="Kruszewska J.S."/>
            <person name="Biernat P."/>
            <person name="Pawlowska J."/>
        </authorList>
    </citation>
    <scope>NUCLEOTIDE SEQUENCE [LARGE SCALE GENOMIC DNA]</scope>
    <source>
        <strain evidence="3 4">CBS 142.35</strain>
    </source>
</reference>
<comment type="caution">
    <text evidence="3">The sequence shown here is derived from an EMBL/GenBank/DDBJ whole genome shotgun (WGS) entry which is preliminary data.</text>
</comment>
<feature type="domain" description="DUF3730" evidence="2">
    <location>
        <begin position="502"/>
        <end position="707"/>
    </location>
</feature>
<evidence type="ECO:0000259" key="2">
    <source>
        <dbReference type="Pfam" id="PF12530"/>
    </source>
</evidence>
<protein>
    <recommendedName>
        <fullName evidence="2">DUF3730 domain-containing protein</fullName>
    </recommendedName>
</protein>
<dbReference type="Pfam" id="PF12530">
    <property type="entry name" value="DUF3730"/>
    <property type="match status" value="1"/>
</dbReference>
<proteinExistence type="predicted"/>
<sequence>MTTVKHRFAEIHQTHDIINTDKLWSTLTSNQVSVITASSICQKILVNVQTDAFQFNDTLLHLQNLVLTCTDGLKTAVFLRAISVLLQCHAEEERFHNMIEFTLTSTHSSTTTATTALVHPFVIICRQRPELCDDIFFEVDFLLNEYNENGYYASLLDTMESFFDSILLTATTTREQQKTLLFCFTNAYSSASLRTELHYYLVNVLERFPTRRAMIFYLQMVDMVIAVFTSPELPESDLQSIATVLIYQLICRAYDAATYGYPALPYLQRILRIYEMRDICSDQPLTNPNTYLMWPSFSYLLITAQTVNDQDIILKLMYNTIHRRSCQEQQDDFDNMLLSVAMLPLFQTWTEIVDDRHDPRAKKRKALTLDIISYITNYSANTKNEKFVVKTNILQTLEEIQITGAMAHMIPFLFSFIDNDGQQNYSAPSNSVTQINSLLFTTPNVFSSNASTRHSNLDQLARLSSITAGTYSFKFPVFLLVLYLMRSTEIMTTETFLYIYHTVIPSLIDINDPISTAKVLQTVLPMIQGGYTSQHQNNTTVMAAIGFKTLIKIYEHQPRVWHEVKKAMANWILHRKSTLRSDDILAIQMELAVLTSMRDLCVHHPRACAQDILPMVVSLLQSCTDLNIASIALIVDIMCVCINAGLVEPRSLWNVSISYIASFAMEHSQNQMIVLWEKICSFFAIVGDGNEVSESYYELKDNILFNYLEPLMSSDIVTIRSYAYSALAHFPAEDIKRLLPEKAKQFTDEIITEPNQAQMDVLRQLLSHELDHMRRNLFKEDGTSNINNNSQESTATQRQKKDKEKQPKTIGAKEADLAGRFVKAWEQAGVAPGVRTGYTIAVLHTTNSHMNDRSTATGTTGAALSSDSITKAKWYRCMTTSIGDIGLTDHLLIRISCLSGWVSLFETAFGSDNGNGDSTFEIKGTQILRDLLTRLEKSTVPGTTCNILLALTGFVLTIHRVSPSFGVSCATQLIDLLCSKYINSHEQSSSNMSTLVTSDEVQFAANVCLGHIAGCTISNEKLSTQLLNLMLDQATSNKQQNMDTTIDLTQFAQGYAASIYTAALMTWPTKTNPIDNLAKNGLSTLLQYVNGTKQQGLSESRALGIMMGWASKISKTDMYDVCWFASETLKLYSEQGLSSKMNRGVLLGSCWVAAYSAINDDGHFDPDIANTLREATEKASNDVSYLFFYKTGVALAYLNRVNFLCRNETEHFKSFGALLRSEVKTIKDTDVNAATTSILSLGSLLGVDYLSPSIHGHPYQLTSNIRAYSNEARVEALDTLGSSAGVLGGTSLAVGNLKNTRIAAVVCGKLNQVASAMCDAKTFQDDNGNGETVAVAELLLNASTEPKSYSRLSNNTSFLRAVFDSLTQLVRGQSIQQKEQHAIDILLSSLWETPGPLPQVNWFPLLTNISGISNYLRLLAIRFASHHASTSMSLTEYIISQLSEPQDNQDTQKLLASKVGFGKVFELSGLPDRSPSIVGADDEKRRRGMDAVTKKTRVSEMRCIELFESYIELLKTMTTDIQLIFFSTLSDHLPPITKVIDDDEHLELLVKTLRDITYFNITLPLLNGDKQVPKEQQSLLLIQKAVECSVKNSEQVKQHEITSENAYAHCITVTELCRLGRTGTVAPAQLITDTIRQLLIKKIHNKNETIWNQIAKAILQVDGTSTKEKLTWVTRILDTLIVIAGNNNSSDTENGEENTAAILIEGLAHGLRQVFLRMWWTSPTTEDQCLIRETEALLPDIRYMFSHIMYLGNAYPQEQQQMVKRILKLNTLANNWPSKNQLEKIFIHVIRDSPAKAIHSIQNNDQVTQIVISE</sequence>
<gene>
    <name evidence="3" type="ORF">INT45_000458</name>
</gene>
<accession>A0A8H7S698</accession>
<dbReference type="Proteomes" id="UP000646827">
    <property type="component" value="Unassembled WGS sequence"/>
</dbReference>
<feature type="region of interest" description="Disordered" evidence="1">
    <location>
        <begin position="778"/>
        <end position="812"/>
    </location>
</feature>
<evidence type="ECO:0000313" key="4">
    <source>
        <dbReference type="Proteomes" id="UP000646827"/>
    </source>
</evidence>
<evidence type="ECO:0000256" key="1">
    <source>
        <dbReference type="SAM" id="MobiDB-lite"/>
    </source>
</evidence>
<feature type="compositionally biased region" description="Basic and acidic residues" evidence="1">
    <location>
        <begin position="799"/>
        <end position="812"/>
    </location>
</feature>
<evidence type="ECO:0000313" key="3">
    <source>
        <dbReference type="EMBL" id="KAG2222843.1"/>
    </source>
</evidence>
<name>A0A8H7S698_9FUNG</name>
<dbReference type="EMBL" id="JAEPRB010000073">
    <property type="protein sequence ID" value="KAG2222843.1"/>
    <property type="molecule type" value="Genomic_DNA"/>
</dbReference>
<dbReference type="InterPro" id="IPR022542">
    <property type="entry name" value="FOCAD/RST1_DUF3730"/>
</dbReference>
<keyword evidence="4" id="KW-1185">Reference proteome</keyword>
<dbReference type="OrthoDB" id="6125419at2759"/>
<organism evidence="3 4">
    <name type="scientific">Circinella minor</name>
    <dbReference type="NCBI Taxonomy" id="1195481"/>
    <lineage>
        <taxon>Eukaryota</taxon>
        <taxon>Fungi</taxon>
        <taxon>Fungi incertae sedis</taxon>
        <taxon>Mucoromycota</taxon>
        <taxon>Mucoromycotina</taxon>
        <taxon>Mucoromycetes</taxon>
        <taxon>Mucorales</taxon>
        <taxon>Lichtheimiaceae</taxon>
        <taxon>Circinella</taxon>
    </lineage>
</organism>
<feature type="compositionally biased region" description="Polar residues" evidence="1">
    <location>
        <begin position="783"/>
        <end position="797"/>
    </location>
</feature>